<dbReference type="GO" id="GO:0007165">
    <property type="term" value="P:signal transduction"/>
    <property type="evidence" value="ECO:0007669"/>
    <property type="project" value="TreeGrafter"/>
</dbReference>
<evidence type="ECO:0000313" key="4">
    <source>
        <dbReference type="Proteomes" id="UP000269665"/>
    </source>
</evidence>
<dbReference type="AlphaFoldDB" id="A0A8B3FG43"/>
<dbReference type="GeneID" id="45851656"/>
<dbReference type="SUPFAM" id="SSF56655">
    <property type="entry name" value="Carbohydrate phosphatase"/>
    <property type="match status" value="1"/>
</dbReference>
<dbReference type="InterPro" id="IPR000760">
    <property type="entry name" value="Inositol_monophosphatase-like"/>
</dbReference>
<accession>A0A8B3FG43</accession>
<feature type="binding site" evidence="2">
    <location>
        <position position="87"/>
    </location>
    <ligand>
        <name>Mg(2+)</name>
        <dbReference type="ChEBI" id="CHEBI:18420"/>
        <label>1</label>
        <note>catalytic</note>
    </ligand>
</feature>
<dbReference type="Gene3D" id="3.40.190.80">
    <property type="match status" value="1"/>
</dbReference>
<sequence>MEIEIRNLLDECADIVTNNLSEIKKLRYKIKYKEDNSPVTEADRFIENYISEWLKNKLPNLTFVGEESFDFRIQKYDGYVALLDPIDGTENFCSGLKEWGTSLGIWRDGQHLGSMLMMPELNEKLVTGDKIPYLNSRITGFSSSFHEDIPKGMCLAEEYRVTGCAVYNLYNVARGAFKRFINPKGAYAWDLLPGLMIALEHNCEIKVNDEPFHGQFLEPTKKYRVDIQHQ</sequence>
<proteinExistence type="inferred from homology"/>
<comment type="caution">
    <text evidence="3">The sequence shown here is derived from an EMBL/GenBank/DDBJ whole genome shotgun (WGS) entry which is preliminary data.</text>
</comment>
<feature type="binding site" evidence="2">
    <location>
        <position position="66"/>
    </location>
    <ligand>
        <name>Mg(2+)</name>
        <dbReference type="ChEBI" id="CHEBI:18420"/>
        <label>1</label>
        <note>catalytic</note>
    </ligand>
</feature>
<reference evidence="3 4" key="1">
    <citation type="journal article" date="2018" name="BMC Genomics">
        <title>High genomic variability in the plant pathogenic bacterium Pectobacterium parmentieri deciphered from de novo assembled complete genomes.</title>
        <authorList>
            <person name="Zoledowska S."/>
            <person name="Motyka-Pomagruk A."/>
            <person name="Sledz W."/>
            <person name="Mengoni A."/>
            <person name="Lojkowska E."/>
        </authorList>
    </citation>
    <scope>NUCLEOTIDE SEQUENCE [LARGE SCALE GENOMIC DNA]</scope>
    <source>
        <strain evidence="3 4">IFB5626</strain>
    </source>
</reference>
<dbReference type="PANTHER" id="PTHR20854">
    <property type="entry name" value="INOSITOL MONOPHOSPHATASE"/>
    <property type="match status" value="1"/>
</dbReference>
<feature type="binding site" evidence="2">
    <location>
        <position position="86"/>
    </location>
    <ligand>
        <name>Mg(2+)</name>
        <dbReference type="ChEBI" id="CHEBI:18420"/>
        <label>1</label>
        <note>catalytic</note>
    </ligand>
</feature>
<gene>
    <name evidence="3" type="ORF">C5E00_16810</name>
</gene>
<organism evidence="3 4">
    <name type="scientific">Pectobacterium parmentieri</name>
    <dbReference type="NCBI Taxonomy" id="1905730"/>
    <lineage>
        <taxon>Bacteria</taxon>
        <taxon>Pseudomonadati</taxon>
        <taxon>Pseudomonadota</taxon>
        <taxon>Gammaproteobacteria</taxon>
        <taxon>Enterobacterales</taxon>
        <taxon>Pectobacteriaceae</taxon>
        <taxon>Pectobacterium</taxon>
    </lineage>
</organism>
<dbReference type="PRINTS" id="PR00377">
    <property type="entry name" value="IMPHPHTASES"/>
</dbReference>
<dbReference type="GO" id="GO:0008934">
    <property type="term" value="F:inositol monophosphate 1-phosphatase activity"/>
    <property type="evidence" value="ECO:0007669"/>
    <property type="project" value="TreeGrafter"/>
</dbReference>
<dbReference type="Gene3D" id="3.30.540.10">
    <property type="entry name" value="Fructose-1,6-Bisphosphatase, subunit A, domain 1"/>
    <property type="match status" value="1"/>
</dbReference>
<dbReference type="Pfam" id="PF00459">
    <property type="entry name" value="Inositol_P"/>
    <property type="match status" value="1"/>
</dbReference>
<dbReference type="OrthoDB" id="9785695at2"/>
<keyword evidence="2" id="KW-0479">Metal-binding</keyword>
<protein>
    <submittedName>
        <fullName evidence="3">Inositol monophosphatase</fullName>
    </submittedName>
</protein>
<dbReference type="RefSeq" id="WP_049825599.1">
    <property type="nucleotide sequence ID" value="NZ_BSWE01000009.1"/>
</dbReference>
<dbReference type="GO" id="GO:0046872">
    <property type="term" value="F:metal ion binding"/>
    <property type="evidence" value="ECO:0007669"/>
    <property type="project" value="UniProtKB-KW"/>
</dbReference>
<feature type="binding site" evidence="2">
    <location>
        <position position="84"/>
    </location>
    <ligand>
        <name>Mg(2+)</name>
        <dbReference type="ChEBI" id="CHEBI:18420"/>
        <label>1</label>
        <note>catalytic</note>
    </ligand>
</feature>
<dbReference type="EMBL" id="PSZG01000001">
    <property type="protein sequence ID" value="RKO78319.1"/>
    <property type="molecule type" value="Genomic_DNA"/>
</dbReference>
<evidence type="ECO:0000256" key="2">
    <source>
        <dbReference type="PIRSR" id="PIRSR600760-2"/>
    </source>
</evidence>
<keyword evidence="2" id="KW-0460">Magnesium</keyword>
<evidence type="ECO:0000313" key="3">
    <source>
        <dbReference type="EMBL" id="RKO78319.1"/>
    </source>
</evidence>
<dbReference type="Proteomes" id="UP000269665">
    <property type="component" value="Unassembled WGS sequence"/>
</dbReference>
<dbReference type="GO" id="GO:0006020">
    <property type="term" value="P:inositol metabolic process"/>
    <property type="evidence" value="ECO:0007669"/>
    <property type="project" value="TreeGrafter"/>
</dbReference>
<comment type="similarity">
    <text evidence="1">Belongs to the inositol monophosphatase superfamily.</text>
</comment>
<evidence type="ECO:0000256" key="1">
    <source>
        <dbReference type="ARBA" id="ARBA00009759"/>
    </source>
</evidence>
<comment type="cofactor">
    <cofactor evidence="2">
        <name>Mg(2+)</name>
        <dbReference type="ChEBI" id="CHEBI:18420"/>
    </cofactor>
</comment>
<name>A0A8B3FG43_PECPM</name>
<dbReference type="PANTHER" id="PTHR20854:SF4">
    <property type="entry name" value="INOSITOL-1-MONOPHOSPHATASE-RELATED"/>
    <property type="match status" value="1"/>
</dbReference>